<dbReference type="OrthoDB" id="1680428at2"/>
<proteinExistence type="predicted"/>
<organism evidence="2 3">
    <name type="scientific">Lutibacter agarilyticus</name>
    <dbReference type="NCBI Taxonomy" id="1109740"/>
    <lineage>
        <taxon>Bacteria</taxon>
        <taxon>Pseudomonadati</taxon>
        <taxon>Bacteroidota</taxon>
        <taxon>Flavobacteriia</taxon>
        <taxon>Flavobacteriales</taxon>
        <taxon>Flavobacteriaceae</taxon>
        <taxon>Lutibacter</taxon>
    </lineage>
</organism>
<feature type="chain" id="PRO_5012714870" evidence="1">
    <location>
        <begin position="22"/>
        <end position="409"/>
    </location>
</feature>
<dbReference type="InterPro" id="IPR010131">
    <property type="entry name" value="MdtP/NodT-like"/>
</dbReference>
<protein>
    <submittedName>
        <fullName evidence="2">Outer membrane protein TolC</fullName>
    </submittedName>
</protein>
<sequence>MKTNYSITFISLIVICSFSNAQSLDDYLKIATKNSPHLQSIHYNYESDLEKINELGSIQNTSIGVGYFVSPVETRVGAQKAKFSISQNLPWFGTLNTKQEGAALKANATLNEFDMAKRTLFLQIKTTYYQLYELKSKENIITEHLKLLTSFEELALSELENNRSTMVDVLKIRIEKNELTNSLNTIQENFKAKQITFNLLLNRNKNSEITITKNISINTSEAIFSKEAISTNPKLLQLQNLKASLKKEELATKKEGLPTVGIGLDYVIVEERPAPNIADNGKDIFMPMVSVSIPLFSNKYRSKQKQFQLDQKAIVATSINTTNELTTLFETSESAIKTARTSILTQTQNIAETERIKTLLLAAYETSSIDFKQLLEIQQMKLKFEFKKVGSEKEYAIQKSTLEFLTTTN</sequence>
<dbReference type="SUPFAM" id="SSF56954">
    <property type="entry name" value="Outer membrane efflux proteins (OEP)"/>
    <property type="match status" value="1"/>
</dbReference>
<dbReference type="GO" id="GO:0015562">
    <property type="term" value="F:efflux transmembrane transporter activity"/>
    <property type="evidence" value="ECO:0007669"/>
    <property type="project" value="InterPro"/>
</dbReference>
<dbReference type="PANTHER" id="PTHR30203">
    <property type="entry name" value="OUTER MEMBRANE CATION EFFLUX PROTEIN"/>
    <property type="match status" value="1"/>
</dbReference>
<dbReference type="AlphaFoldDB" id="A0A238YBF8"/>
<reference evidence="2 3" key="1">
    <citation type="submission" date="2017-06" db="EMBL/GenBank/DDBJ databases">
        <authorList>
            <person name="Kim H.J."/>
            <person name="Triplett B.A."/>
        </authorList>
    </citation>
    <scope>NUCLEOTIDE SEQUENCE [LARGE SCALE GENOMIC DNA]</scope>
    <source>
        <strain evidence="2 3">DSM 29150</strain>
    </source>
</reference>
<feature type="signal peptide" evidence="1">
    <location>
        <begin position="1"/>
        <end position="21"/>
    </location>
</feature>
<gene>
    <name evidence="2" type="ORF">SAMN06265371_108151</name>
</gene>
<dbReference type="Proteomes" id="UP000198384">
    <property type="component" value="Unassembled WGS sequence"/>
</dbReference>
<evidence type="ECO:0000256" key="1">
    <source>
        <dbReference type="SAM" id="SignalP"/>
    </source>
</evidence>
<accession>A0A238YBF8</accession>
<dbReference type="EMBL" id="FZNT01000008">
    <property type="protein sequence ID" value="SNR67699.1"/>
    <property type="molecule type" value="Genomic_DNA"/>
</dbReference>
<dbReference type="Gene3D" id="1.20.1600.10">
    <property type="entry name" value="Outer membrane efflux proteins (OEP)"/>
    <property type="match status" value="1"/>
</dbReference>
<dbReference type="RefSeq" id="WP_089382352.1">
    <property type="nucleotide sequence ID" value="NZ_FZNT01000008.1"/>
</dbReference>
<keyword evidence="3" id="KW-1185">Reference proteome</keyword>
<keyword evidence="1" id="KW-0732">Signal</keyword>
<evidence type="ECO:0000313" key="3">
    <source>
        <dbReference type="Proteomes" id="UP000198384"/>
    </source>
</evidence>
<name>A0A238YBF8_9FLAO</name>
<evidence type="ECO:0000313" key="2">
    <source>
        <dbReference type="EMBL" id="SNR67699.1"/>
    </source>
</evidence>